<dbReference type="PANTHER" id="PTHR35176">
    <property type="entry name" value="HEME OXYGENASE HI_0854-RELATED"/>
    <property type="match status" value="1"/>
</dbReference>
<evidence type="ECO:0000259" key="2">
    <source>
        <dbReference type="Pfam" id="PF01243"/>
    </source>
</evidence>
<dbReference type="InterPro" id="IPR011576">
    <property type="entry name" value="Pyridox_Oxase_N"/>
</dbReference>
<evidence type="ECO:0000256" key="1">
    <source>
        <dbReference type="ARBA" id="ARBA00023002"/>
    </source>
</evidence>
<dbReference type="Pfam" id="PF01243">
    <property type="entry name" value="PNPOx_N"/>
    <property type="match status" value="1"/>
</dbReference>
<comment type="caution">
    <text evidence="3">The sequence shown here is derived from an EMBL/GenBank/DDBJ whole genome shotgun (WGS) entry which is preliminary data.</text>
</comment>
<evidence type="ECO:0000313" key="3">
    <source>
        <dbReference type="EMBL" id="GAA1565224.1"/>
    </source>
</evidence>
<organism evidence="3 4">
    <name type="scientific">Kribbella hippodromi</name>
    <dbReference type="NCBI Taxonomy" id="434347"/>
    <lineage>
        <taxon>Bacteria</taxon>
        <taxon>Bacillati</taxon>
        <taxon>Actinomycetota</taxon>
        <taxon>Actinomycetes</taxon>
        <taxon>Propionibacteriales</taxon>
        <taxon>Kribbellaceae</taxon>
        <taxon>Kribbella</taxon>
    </lineage>
</organism>
<sequence length="76" mass="8210">MTFTIDSSTGFGKRIERQLADETVVWLTTVGKSGTPAPNPVWFLWHDGEILICSQPGKAKLRNVAARPQVAVNGSG</sequence>
<dbReference type="PANTHER" id="PTHR35176:SF6">
    <property type="entry name" value="HEME OXYGENASE HI_0854-RELATED"/>
    <property type="match status" value="1"/>
</dbReference>
<accession>A0ABP4NQL1</accession>
<proteinExistence type="predicted"/>
<dbReference type="Proteomes" id="UP001501705">
    <property type="component" value="Unassembled WGS sequence"/>
</dbReference>
<dbReference type="InterPro" id="IPR052019">
    <property type="entry name" value="F420H2_bilvrd_red/Heme_oxyg"/>
</dbReference>
<name>A0ABP4NQL1_9ACTN</name>
<reference evidence="4" key="1">
    <citation type="journal article" date="2019" name="Int. J. Syst. Evol. Microbiol.">
        <title>The Global Catalogue of Microorganisms (GCM) 10K type strain sequencing project: providing services to taxonomists for standard genome sequencing and annotation.</title>
        <authorList>
            <consortium name="The Broad Institute Genomics Platform"/>
            <consortium name="The Broad Institute Genome Sequencing Center for Infectious Disease"/>
            <person name="Wu L."/>
            <person name="Ma J."/>
        </authorList>
    </citation>
    <scope>NUCLEOTIDE SEQUENCE [LARGE SCALE GENOMIC DNA]</scope>
    <source>
        <strain evidence="4">JCM 15572</strain>
    </source>
</reference>
<gene>
    <name evidence="3" type="ORF">GCM10009804_22410</name>
</gene>
<keyword evidence="1" id="KW-0560">Oxidoreductase</keyword>
<keyword evidence="4" id="KW-1185">Reference proteome</keyword>
<dbReference type="Gene3D" id="2.30.110.10">
    <property type="entry name" value="Electron Transport, Fmn-binding Protein, Chain A"/>
    <property type="match status" value="1"/>
</dbReference>
<evidence type="ECO:0000313" key="4">
    <source>
        <dbReference type="Proteomes" id="UP001501705"/>
    </source>
</evidence>
<dbReference type="EMBL" id="BAAAPH010000006">
    <property type="protein sequence ID" value="GAA1565224.1"/>
    <property type="molecule type" value="Genomic_DNA"/>
</dbReference>
<dbReference type="RefSeq" id="WP_344233348.1">
    <property type="nucleotide sequence ID" value="NZ_BAAAPH010000006.1"/>
</dbReference>
<feature type="domain" description="Pyridoxamine 5'-phosphate oxidase N-terminal" evidence="2">
    <location>
        <begin position="13"/>
        <end position="72"/>
    </location>
</feature>
<dbReference type="InterPro" id="IPR012349">
    <property type="entry name" value="Split_barrel_FMN-bd"/>
</dbReference>
<dbReference type="SUPFAM" id="SSF50475">
    <property type="entry name" value="FMN-binding split barrel"/>
    <property type="match status" value="1"/>
</dbReference>
<protein>
    <recommendedName>
        <fullName evidence="2">Pyridoxamine 5'-phosphate oxidase N-terminal domain-containing protein</fullName>
    </recommendedName>
</protein>